<dbReference type="InterPro" id="IPR011993">
    <property type="entry name" value="PH-like_dom_sf"/>
</dbReference>
<sequence>SSAPYASQTPVMSVYAASTPTASPAISPAINTTASTATKPTITTTTSPAATTTTTTTTITTETASTSTTTTTTAAAAAAAATATTTTTTAAIAPVTTTATSSTATAASPEAATGWIEFCERHARASASDFAKAFCAYVSLNLPESARANLSHRDFLRKFVESFCEHFESEYLRQSVRSLSLHDTRSIVSNERDINLASQNTNAPVRASSHEEFSDYSEHEGEAVSPKPSHKPFFRRLSFKGLKKGKSFFHKQQSDEVELSHSEHRKDKHSKAKLSKIVVECRKEGIVNSLMGENIDGTQKWEKSRLALIKAIGGYMLEFYSPPKAVKPRSGVFCSAITEARETTALEMPDHENTFVLKTQNMEFVIEAHDSNDMKSWLATIRYCMRTVQQSSSAPGSGPGDSLGDSLGHGSLAIGSDSDRLRANSASKSFRSASHEHGDDSQGNPPELPPRLHVRSSSNLELCSSQQEIEQMSANEGELDLSSSLREYPWFHGTLPRSDAAQLVLHSAANGHGVFLVRQSETRKGEFVLTFNFQGRAKHLRMTLNDQGHCRVQHLCFPTIYDMLEHFRQNAIPLESGGTADVTLTEYVVTPSHASRPGHHNVVAGSLNVQQSQERRPPATLEPREVRTYGGSIRTRTESLERLEQQNTIVEQQGSSSSTGRAVQNTYSFL</sequence>
<feature type="domain" description="PH" evidence="7">
    <location>
        <begin position="280"/>
        <end position="386"/>
    </location>
</feature>
<evidence type="ECO:0000256" key="5">
    <source>
        <dbReference type="SAM" id="MobiDB-lite"/>
    </source>
</evidence>
<dbReference type="Gene3D" id="6.10.140.110">
    <property type="match status" value="1"/>
</dbReference>
<dbReference type="CDD" id="cd01231">
    <property type="entry name" value="PH_SH2B_family"/>
    <property type="match status" value="1"/>
</dbReference>
<evidence type="ECO:0000313" key="8">
    <source>
        <dbReference type="EMBL" id="KYM97464.1"/>
    </source>
</evidence>
<feature type="compositionally biased region" description="Low complexity" evidence="5">
    <location>
        <begin position="391"/>
        <end position="413"/>
    </location>
</feature>
<evidence type="ECO:0000313" key="9">
    <source>
        <dbReference type="Proteomes" id="UP000078542"/>
    </source>
</evidence>
<dbReference type="Pfam" id="PF00169">
    <property type="entry name" value="PH"/>
    <property type="match status" value="1"/>
</dbReference>
<dbReference type="EMBL" id="KQ978068">
    <property type="protein sequence ID" value="KYM97464.1"/>
    <property type="molecule type" value="Genomic_DNA"/>
</dbReference>
<dbReference type="InterPro" id="IPR030523">
    <property type="entry name" value="SH2B"/>
</dbReference>
<evidence type="ECO:0000256" key="3">
    <source>
        <dbReference type="ARBA" id="ARBA00022999"/>
    </source>
</evidence>
<dbReference type="PANTHER" id="PTHR10872">
    <property type="entry name" value="SH2B ADAPTER PROTEIN"/>
    <property type="match status" value="1"/>
</dbReference>
<dbReference type="Gene3D" id="2.30.29.30">
    <property type="entry name" value="Pleckstrin-homology domain (PH domain)/Phosphotyrosine-binding domain (PTB)"/>
    <property type="match status" value="1"/>
</dbReference>
<dbReference type="InterPro" id="IPR000980">
    <property type="entry name" value="SH2"/>
</dbReference>
<dbReference type="InterPro" id="IPR036290">
    <property type="entry name" value="Phe_ZIP_sf"/>
</dbReference>
<dbReference type="InterPro" id="IPR036860">
    <property type="entry name" value="SH2_dom_sf"/>
</dbReference>
<proteinExistence type="inferred from homology"/>
<evidence type="ECO:0000256" key="4">
    <source>
        <dbReference type="PROSITE-ProRule" id="PRU00191"/>
    </source>
</evidence>
<dbReference type="SUPFAM" id="SSF55550">
    <property type="entry name" value="SH2 domain"/>
    <property type="match status" value="1"/>
</dbReference>
<feature type="region of interest" description="Disordered" evidence="5">
    <location>
        <begin position="192"/>
        <end position="229"/>
    </location>
</feature>
<dbReference type="GO" id="GO:0035556">
    <property type="term" value="P:intracellular signal transduction"/>
    <property type="evidence" value="ECO:0007669"/>
    <property type="project" value="TreeGrafter"/>
</dbReference>
<dbReference type="PROSITE" id="PS50003">
    <property type="entry name" value="PH_DOMAIN"/>
    <property type="match status" value="1"/>
</dbReference>
<accession>A0A195C9C4</accession>
<dbReference type="FunFam" id="3.30.505.10:FF:000008">
    <property type="entry name" value="SH2B adapter protein 1 isoform 2"/>
    <property type="match status" value="1"/>
</dbReference>
<dbReference type="Proteomes" id="UP000078542">
    <property type="component" value="Unassembled WGS sequence"/>
</dbReference>
<dbReference type="FunFam" id="2.30.29.30:FF:000354">
    <property type="entry name" value="Lnk, isoform D"/>
    <property type="match status" value="1"/>
</dbReference>
<evidence type="ECO:0000256" key="1">
    <source>
        <dbReference type="ARBA" id="ARBA00010220"/>
    </source>
</evidence>
<dbReference type="Pfam" id="PF00017">
    <property type="entry name" value="SH2"/>
    <property type="match status" value="1"/>
</dbReference>
<dbReference type="PROSITE" id="PS50001">
    <property type="entry name" value="SH2"/>
    <property type="match status" value="1"/>
</dbReference>
<dbReference type="Pfam" id="PF08916">
    <property type="entry name" value="Phe_ZIP"/>
    <property type="match status" value="1"/>
</dbReference>
<organism evidence="8 9">
    <name type="scientific">Cyphomyrmex costatus</name>
    <dbReference type="NCBI Taxonomy" id="456900"/>
    <lineage>
        <taxon>Eukaryota</taxon>
        <taxon>Metazoa</taxon>
        <taxon>Ecdysozoa</taxon>
        <taxon>Arthropoda</taxon>
        <taxon>Hexapoda</taxon>
        <taxon>Insecta</taxon>
        <taxon>Pterygota</taxon>
        <taxon>Neoptera</taxon>
        <taxon>Endopterygota</taxon>
        <taxon>Hymenoptera</taxon>
        <taxon>Apocrita</taxon>
        <taxon>Aculeata</taxon>
        <taxon>Formicoidea</taxon>
        <taxon>Formicidae</taxon>
        <taxon>Myrmicinae</taxon>
        <taxon>Cyphomyrmex</taxon>
    </lineage>
</organism>
<feature type="domain" description="SH2" evidence="6">
    <location>
        <begin position="490"/>
        <end position="592"/>
    </location>
</feature>
<comment type="similarity">
    <text evidence="1">Belongs to the SH2B adapter family.</text>
</comment>
<dbReference type="InterPro" id="IPR015012">
    <property type="entry name" value="Phe_ZIP"/>
</dbReference>
<feature type="compositionally biased region" description="Basic and acidic residues" evidence="5">
    <location>
        <begin position="208"/>
        <end position="222"/>
    </location>
</feature>
<gene>
    <name evidence="8" type="ORF">ALC62_11756</name>
</gene>
<reference evidence="8 9" key="1">
    <citation type="submission" date="2016-03" db="EMBL/GenBank/DDBJ databases">
        <title>Cyphomyrmex costatus WGS genome.</title>
        <authorList>
            <person name="Nygaard S."/>
            <person name="Hu H."/>
            <person name="Boomsma J."/>
            <person name="Zhang G."/>
        </authorList>
    </citation>
    <scope>NUCLEOTIDE SEQUENCE [LARGE SCALE GENOMIC DNA]</scope>
    <source>
        <strain evidence="8">MS0001</strain>
        <tissue evidence="8">Whole body</tissue>
    </source>
</reference>
<dbReference type="Gene3D" id="3.30.505.10">
    <property type="entry name" value="SH2 domain"/>
    <property type="match status" value="1"/>
</dbReference>
<dbReference type="STRING" id="456900.A0A195C9C4"/>
<keyword evidence="9" id="KW-1185">Reference proteome</keyword>
<evidence type="ECO:0000259" key="7">
    <source>
        <dbReference type="PROSITE" id="PS50003"/>
    </source>
</evidence>
<keyword evidence="3 4" id="KW-0727">SH2 domain</keyword>
<name>A0A195C9C4_9HYME</name>
<evidence type="ECO:0000259" key="6">
    <source>
        <dbReference type="PROSITE" id="PS50001"/>
    </source>
</evidence>
<dbReference type="SUPFAM" id="SSF109805">
    <property type="entry name" value="Phenylalanine zipper"/>
    <property type="match status" value="1"/>
</dbReference>
<feature type="region of interest" description="Disordered" evidence="5">
    <location>
        <begin position="390"/>
        <end position="453"/>
    </location>
</feature>
<dbReference type="InterPro" id="IPR035057">
    <property type="entry name" value="SH2B1_SH2"/>
</dbReference>
<dbReference type="SMART" id="SM00252">
    <property type="entry name" value="SH2"/>
    <property type="match status" value="1"/>
</dbReference>
<feature type="non-terminal residue" evidence="8">
    <location>
        <position position="1"/>
    </location>
</feature>
<keyword evidence="2" id="KW-0597">Phosphoprotein</keyword>
<dbReference type="InterPro" id="IPR001849">
    <property type="entry name" value="PH_domain"/>
</dbReference>
<dbReference type="AlphaFoldDB" id="A0A195C9C4"/>
<dbReference type="PANTHER" id="PTHR10872:SF2">
    <property type="entry name" value="LNK, ISOFORM D"/>
    <property type="match status" value="1"/>
</dbReference>
<dbReference type="CDD" id="cd10346">
    <property type="entry name" value="SH2_SH2B_family"/>
    <property type="match status" value="1"/>
</dbReference>
<evidence type="ECO:0000256" key="2">
    <source>
        <dbReference type="ARBA" id="ARBA00022553"/>
    </source>
</evidence>
<dbReference type="GO" id="GO:0005068">
    <property type="term" value="F:transmembrane receptor protein tyrosine kinase adaptor activity"/>
    <property type="evidence" value="ECO:0007669"/>
    <property type="project" value="TreeGrafter"/>
</dbReference>
<dbReference type="GO" id="GO:0005886">
    <property type="term" value="C:plasma membrane"/>
    <property type="evidence" value="ECO:0007669"/>
    <property type="project" value="TreeGrafter"/>
</dbReference>
<dbReference type="PRINTS" id="PR00401">
    <property type="entry name" value="SH2DOMAIN"/>
</dbReference>
<dbReference type="SUPFAM" id="SSF50729">
    <property type="entry name" value="PH domain-like"/>
    <property type="match status" value="1"/>
</dbReference>
<protein>
    <submittedName>
        <fullName evidence="8">SH2B adapter protein 2</fullName>
    </submittedName>
</protein>
<feature type="region of interest" description="Disordered" evidence="5">
    <location>
        <begin position="648"/>
        <end position="670"/>
    </location>
</feature>